<organism evidence="1 2">
    <name type="scientific">Shewanella chilikensis</name>
    <dbReference type="NCBI Taxonomy" id="558541"/>
    <lineage>
        <taxon>Bacteria</taxon>
        <taxon>Pseudomonadati</taxon>
        <taxon>Pseudomonadota</taxon>
        <taxon>Gammaproteobacteria</taxon>
        <taxon>Alteromonadales</taxon>
        <taxon>Shewanellaceae</taxon>
        <taxon>Shewanella</taxon>
    </lineage>
</organism>
<proteinExistence type="predicted"/>
<gene>
    <name evidence="1" type="ORF">C8J23_1057</name>
</gene>
<sequence>MSASKESSTEIFMKLLNTYEDKDDAEVALTEV</sequence>
<keyword evidence="2" id="KW-1185">Reference proteome</keyword>
<evidence type="ECO:0000313" key="1">
    <source>
        <dbReference type="EMBL" id="PYE59932.1"/>
    </source>
</evidence>
<reference evidence="1 2" key="1">
    <citation type="submission" date="2018-06" db="EMBL/GenBank/DDBJ databases">
        <title>Genomic Encyclopedia of Type Strains, Phase III (KMG-III): the genomes of soil and plant-associated and newly described type strains.</title>
        <authorList>
            <person name="Whitman W."/>
        </authorList>
    </citation>
    <scope>NUCLEOTIDE SEQUENCE [LARGE SCALE GENOMIC DNA]</scope>
    <source>
        <strain evidence="1 2">JC5</strain>
    </source>
</reference>
<dbReference type="EMBL" id="QJSY01000005">
    <property type="protein sequence ID" value="PYE59932.1"/>
    <property type="molecule type" value="Genomic_DNA"/>
</dbReference>
<dbReference type="Proteomes" id="UP000247584">
    <property type="component" value="Unassembled WGS sequence"/>
</dbReference>
<comment type="caution">
    <text evidence="1">The sequence shown here is derived from an EMBL/GenBank/DDBJ whole genome shotgun (WGS) entry which is preliminary data.</text>
</comment>
<evidence type="ECO:0000313" key="2">
    <source>
        <dbReference type="Proteomes" id="UP000247584"/>
    </source>
</evidence>
<accession>A0ABX5PR61</accession>
<protein>
    <submittedName>
        <fullName evidence="1">Uncharacterized protein</fullName>
    </submittedName>
</protein>
<name>A0ABX5PR61_9GAMM</name>